<reference evidence="14 15" key="1">
    <citation type="journal article" date="2014" name="BMC Genomics">
        <title>Comparison of environmental and isolate Sulfobacillus genomes reveals diverse carbon, sulfur, nitrogen, and hydrogen metabolisms.</title>
        <authorList>
            <person name="Justice N.B."/>
            <person name="Norman A."/>
            <person name="Brown C.T."/>
            <person name="Singh A."/>
            <person name="Thomas B.C."/>
            <person name="Banfield J.F."/>
        </authorList>
    </citation>
    <scope>NUCLEOTIDE SEQUENCE [LARGE SCALE GENOMIC DNA]</scope>
    <source>
        <strain evidence="14">AMDSBA4</strain>
    </source>
</reference>
<evidence type="ECO:0000256" key="1">
    <source>
        <dbReference type="ARBA" id="ARBA00001947"/>
    </source>
</evidence>
<dbReference type="AlphaFoldDB" id="A0A2T2XJ58"/>
<feature type="transmembrane region" description="Helical" evidence="12">
    <location>
        <begin position="160"/>
        <end position="181"/>
    </location>
</feature>
<comment type="similarity">
    <text evidence="3">Belongs to the peptidase M50B family.</text>
</comment>
<evidence type="ECO:0000256" key="8">
    <source>
        <dbReference type="ARBA" id="ARBA00022833"/>
    </source>
</evidence>
<evidence type="ECO:0000259" key="13">
    <source>
        <dbReference type="Pfam" id="PF02163"/>
    </source>
</evidence>
<keyword evidence="8" id="KW-0862">Zinc</keyword>
<sequence length="293" mass="32679">MGPGSSLWWRRITINPGFLVLVLVYIATGHGMTMAIAFIVVTCHELAHVIVAEAYGLTVSRMEIWPFGGMAEIPGLNSQEPSVETMVSVAGPLQNLLLAVIAWWAARWIPLDPKWVHEFIEANLFIGGLNLLPVSPLDGGHLVKAYWAQKLGYSLAEERIVSWGMWLALGLLALTVGSFLVGHPAVNMGLFAGFLYWGAWKSSHQSPYLIIRDLSLRPQYFAKRPVWLIEDFAVRFDAPIADVLKIMRPLKYHRLLVLDADLKRMGTLYEEQLLQAVKTLGPKTPVGDLLLTR</sequence>
<evidence type="ECO:0000256" key="10">
    <source>
        <dbReference type="ARBA" id="ARBA00023049"/>
    </source>
</evidence>
<dbReference type="GO" id="GO:0046872">
    <property type="term" value="F:metal ion binding"/>
    <property type="evidence" value="ECO:0007669"/>
    <property type="project" value="UniProtKB-KW"/>
</dbReference>
<evidence type="ECO:0000256" key="11">
    <source>
        <dbReference type="ARBA" id="ARBA00023136"/>
    </source>
</evidence>
<dbReference type="PANTHER" id="PTHR39188:SF3">
    <property type="entry name" value="STAGE IV SPORULATION PROTEIN FB"/>
    <property type="match status" value="1"/>
</dbReference>
<evidence type="ECO:0000313" key="14">
    <source>
        <dbReference type="EMBL" id="PSR34545.1"/>
    </source>
</evidence>
<evidence type="ECO:0000313" key="15">
    <source>
        <dbReference type="Proteomes" id="UP000242972"/>
    </source>
</evidence>
<dbReference type="InterPro" id="IPR008915">
    <property type="entry name" value="Peptidase_M50"/>
</dbReference>
<proteinExistence type="inferred from homology"/>
<dbReference type="PANTHER" id="PTHR39188">
    <property type="entry name" value="MEMBRANE-ASSOCIATED ZINC METALLOPROTEASE M50B"/>
    <property type="match status" value="1"/>
</dbReference>
<comment type="subcellular location">
    <subcellularLocation>
        <location evidence="2">Membrane</location>
        <topology evidence="2">Multi-pass membrane protein</topology>
    </subcellularLocation>
</comment>
<dbReference type="GO" id="GO:0016020">
    <property type="term" value="C:membrane"/>
    <property type="evidence" value="ECO:0007669"/>
    <property type="project" value="UniProtKB-SubCell"/>
</dbReference>
<keyword evidence="4" id="KW-0645">Protease</keyword>
<evidence type="ECO:0000256" key="7">
    <source>
        <dbReference type="ARBA" id="ARBA00022801"/>
    </source>
</evidence>
<keyword evidence="9 12" id="KW-1133">Transmembrane helix</keyword>
<evidence type="ECO:0000256" key="5">
    <source>
        <dbReference type="ARBA" id="ARBA00022692"/>
    </source>
</evidence>
<evidence type="ECO:0000256" key="12">
    <source>
        <dbReference type="SAM" id="Phobius"/>
    </source>
</evidence>
<evidence type="ECO:0000256" key="9">
    <source>
        <dbReference type="ARBA" id="ARBA00022989"/>
    </source>
</evidence>
<dbReference type="Pfam" id="PF02163">
    <property type="entry name" value="Peptidase_M50"/>
    <property type="match status" value="1"/>
</dbReference>
<name>A0A2T2XJ58_9FIRM</name>
<evidence type="ECO:0000256" key="6">
    <source>
        <dbReference type="ARBA" id="ARBA00022723"/>
    </source>
</evidence>
<keyword evidence="5 12" id="KW-0812">Transmembrane</keyword>
<dbReference type="GO" id="GO:0008237">
    <property type="term" value="F:metallopeptidase activity"/>
    <property type="evidence" value="ECO:0007669"/>
    <property type="project" value="UniProtKB-KW"/>
</dbReference>
<feature type="domain" description="Peptidase M50" evidence="13">
    <location>
        <begin position="35"/>
        <end position="106"/>
    </location>
</feature>
<gene>
    <name evidence="14" type="ORF">C7B46_05305</name>
</gene>
<keyword evidence="10" id="KW-0482">Metalloprotease</keyword>
<dbReference type="InterPro" id="IPR046342">
    <property type="entry name" value="CBS_dom_sf"/>
</dbReference>
<keyword evidence="7" id="KW-0378">Hydrolase</keyword>
<dbReference type="Proteomes" id="UP000242972">
    <property type="component" value="Unassembled WGS sequence"/>
</dbReference>
<protein>
    <submittedName>
        <fullName evidence="14">Peptidase M50</fullName>
    </submittedName>
</protein>
<dbReference type="SUPFAM" id="SSF54631">
    <property type="entry name" value="CBS-domain pair"/>
    <property type="match status" value="1"/>
</dbReference>
<comment type="caution">
    <text evidence="14">The sequence shown here is derived from an EMBL/GenBank/DDBJ whole genome shotgun (WGS) entry which is preliminary data.</text>
</comment>
<evidence type="ECO:0000256" key="4">
    <source>
        <dbReference type="ARBA" id="ARBA00022670"/>
    </source>
</evidence>
<evidence type="ECO:0000256" key="3">
    <source>
        <dbReference type="ARBA" id="ARBA00007931"/>
    </source>
</evidence>
<keyword evidence="6" id="KW-0479">Metal-binding</keyword>
<accession>A0A2T2XJ58</accession>
<dbReference type="GO" id="GO:0006508">
    <property type="term" value="P:proteolysis"/>
    <property type="evidence" value="ECO:0007669"/>
    <property type="project" value="UniProtKB-KW"/>
</dbReference>
<evidence type="ECO:0000256" key="2">
    <source>
        <dbReference type="ARBA" id="ARBA00004141"/>
    </source>
</evidence>
<organism evidence="14 15">
    <name type="scientific">Sulfobacillus benefaciens</name>
    <dbReference type="NCBI Taxonomy" id="453960"/>
    <lineage>
        <taxon>Bacteria</taxon>
        <taxon>Bacillati</taxon>
        <taxon>Bacillota</taxon>
        <taxon>Clostridia</taxon>
        <taxon>Eubacteriales</taxon>
        <taxon>Clostridiales Family XVII. Incertae Sedis</taxon>
        <taxon>Sulfobacillus</taxon>
    </lineage>
</organism>
<comment type="cofactor">
    <cofactor evidence="1">
        <name>Zn(2+)</name>
        <dbReference type="ChEBI" id="CHEBI:29105"/>
    </cofactor>
</comment>
<keyword evidence="11 12" id="KW-0472">Membrane</keyword>
<dbReference type="EMBL" id="PXYW01000008">
    <property type="protein sequence ID" value="PSR34545.1"/>
    <property type="molecule type" value="Genomic_DNA"/>
</dbReference>